<feature type="non-terminal residue" evidence="1">
    <location>
        <position position="46"/>
    </location>
</feature>
<evidence type="ECO:0000313" key="2">
    <source>
        <dbReference type="Proteomes" id="UP000050515"/>
    </source>
</evidence>
<protein>
    <submittedName>
        <fullName evidence="1">Small metal-binding protein</fullName>
    </submittedName>
</protein>
<name>A0A0P9CSL0_9ARCH</name>
<dbReference type="RefSeq" id="WP_054964490.1">
    <property type="nucleotide sequence ID" value="NZ_LJCQ01000373.1"/>
</dbReference>
<comment type="caution">
    <text evidence="1">The sequence shown here is derived from an EMBL/GenBank/DDBJ whole genome shotgun (WGS) entry which is preliminary data.</text>
</comment>
<sequence>MGYEFKCKDIGMDCGFDVKADSIEELIPVIQAHAKNAHGINEITPE</sequence>
<evidence type="ECO:0000313" key="1">
    <source>
        <dbReference type="EMBL" id="KPV45833.1"/>
    </source>
</evidence>
<dbReference type="Pfam" id="PF06348">
    <property type="entry name" value="DUF1059"/>
    <property type="match status" value="1"/>
</dbReference>
<dbReference type="AlphaFoldDB" id="A0A0P9CSL0"/>
<reference evidence="1 2" key="1">
    <citation type="submission" date="2015-09" db="EMBL/GenBank/DDBJ databases">
        <title>Draft genome sequence of Acidiplasma aeolicum DSM 18409.</title>
        <authorList>
            <person name="Hemp J."/>
        </authorList>
    </citation>
    <scope>NUCLEOTIDE SEQUENCE [LARGE SCALE GENOMIC DNA]</scope>
    <source>
        <strain evidence="1 2">V</strain>
    </source>
</reference>
<dbReference type="EMBL" id="LJCQ01000373">
    <property type="protein sequence ID" value="KPV45833.1"/>
    <property type="molecule type" value="Genomic_DNA"/>
</dbReference>
<organism evidence="1 2">
    <name type="scientific">Acidiplasma aeolicum</name>
    <dbReference type="NCBI Taxonomy" id="507754"/>
    <lineage>
        <taxon>Archaea</taxon>
        <taxon>Methanobacteriati</taxon>
        <taxon>Thermoplasmatota</taxon>
        <taxon>Thermoplasmata</taxon>
        <taxon>Thermoplasmatales</taxon>
        <taxon>Ferroplasmaceae</taxon>
        <taxon>Acidiplasma</taxon>
    </lineage>
</organism>
<proteinExistence type="predicted"/>
<accession>A0A0P9CSL0</accession>
<gene>
    <name evidence="1" type="ORF">SE19_08160</name>
</gene>
<dbReference type="InterPro" id="IPR009409">
    <property type="entry name" value="DUF1059"/>
</dbReference>
<dbReference type="Proteomes" id="UP000050515">
    <property type="component" value="Unassembled WGS sequence"/>
</dbReference>